<protein>
    <submittedName>
        <fullName evidence="3">Uncharacterized protein</fullName>
    </submittedName>
</protein>
<feature type="region of interest" description="Disordered" evidence="1">
    <location>
        <begin position="334"/>
        <end position="355"/>
    </location>
</feature>
<dbReference type="Proteomes" id="UP001622594">
    <property type="component" value="Chromosome"/>
</dbReference>
<keyword evidence="2" id="KW-0812">Transmembrane</keyword>
<name>A0ABZ1LIE9_9ACTN</name>
<reference evidence="3 4" key="1">
    <citation type="submission" date="2022-10" db="EMBL/GenBank/DDBJ databases">
        <title>The complete genomes of actinobacterial strains from the NBC collection.</title>
        <authorList>
            <person name="Joergensen T.S."/>
            <person name="Alvarez Arevalo M."/>
            <person name="Sterndorff E.B."/>
            <person name="Faurdal D."/>
            <person name="Vuksanovic O."/>
            <person name="Mourched A.-S."/>
            <person name="Charusanti P."/>
            <person name="Shaw S."/>
            <person name="Blin K."/>
            <person name="Weber T."/>
        </authorList>
    </citation>
    <scope>NUCLEOTIDE SEQUENCE [LARGE SCALE GENOMIC DNA]</scope>
    <source>
        <strain evidence="3 4">NBC_00123</strain>
    </source>
</reference>
<evidence type="ECO:0000313" key="3">
    <source>
        <dbReference type="EMBL" id="WTR73539.1"/>
    </source>
</evidence>
<dbReference type="EMBL" id="CP108188">
    <property type="protein sequence ID" value="WTR73539.1"/>
    <property type="molecule type" value="Genomic_DNA"/>
</dbReference>
<keyword evidence="2" id="KW-1133">Transmembrane helix</keyword>
<evidence type="ECO:0000256" key="2">
    <source>
        <dbReference type="SAM" id="Phobius"/>
    </source>
</evidence>
<gene>
    <name evidence="3" type="ORF">OG814_31750</name>
</gene>
<evidence type="ECO:0000256" key="1">
    <source>
        <dbReference type="SAM" id="MobiDB-lite"/>
    </source>
</evidence>
<sequence length="355" mass="39263">MSSGHKTMSAFLAVIGSLIAVILGLCVRWPLWAWPILLGALAALAGLPQFLGRRRRPIIPPEHTLEPDLPIPPVERWEKIVRDVALPSRSADYDFLFTAVVRWIPSDTAHGAEVSFAGLAVDAVLQRAADVTAAQLPHRASLVQHQLSGELATMVSDPSGRVRAMAEHVEVVLSDTDRERLDKLATVRKNETVWEHERKWEQSKRAYLGEDVLSSAGSAVVWWLAKNDDRVDRAVADIGLLAQLTAVANDECVPERLHPYLSDTPGFKEAEKLREEAPDTLADHFTRFMTSTGVEEDDPMKLLFARRVAEAAKAAGLDEADTLTRLIDTWEVPHTESFQQGDDPAEGYEEQGYAP</sequence>
<accession>A0ABZ1LIE9</accession>
<dbReference type="RefSeq" id="WP_398436459.1">
    <property type="nucleotide sequence ID" value="NZ_CP108188.1"/>
</dbReference>
<evidence type="ECO:0000313" key="4">
    <source>
        <dbReference type="Proteomes" id="UP001622594"/>
    </source>
</evidence>
<organism evidence="3 4">
    <name type="scientific">Streptomyces zaomyceticus</name>
    <dbReference type="NCBI Taxonomy" id="68286"/>
    <lineage>
        <taxon>Bacteria</taxon>
        <taxon>Bacillati</taxon>
        <taxon>Actinomycetota</taxon>
        <taxon>Actinomycetes</taxon>
        <taxon>Kitasatosporales</taxon>
        <taxon>Streptomycetaceae</taxon>
        <taxon>Streptomyces</taxon>
    </lineage>
</organism>
<proteinExistence type="predicted"/>
<keyword evidence="4" id="KW-1185">Reference proteome</keyword>
<feature type="transmembrane region" description="Helical" evidence="2">
    <location>
        <begin position="7"/>
        <end position="25"/>
    </location>
</feature>
<keyword evidence="2" id="KW-0472">Membrane</keyword>
<feature type="transmembrane region" description="Helical" evidence="2">
    <location>
        <begin position="31"/>
        <end position="51"/>
    </location>
</feature>